<dbReference type="PRINTS" id="PR00368">
    <property type="entry name" value="FADPNR"/>
</dbReference>
<keyword evidence="4" id="KW-0274">FAD</keyword>
<comment type="cofactor">
    <cofactor evidence="1">
        <name>FAD</name>
        <dbReference type="ChEBI" id="CHEBI:57692"/>
    </cofactor>
</comment>
<organism evidence="7 8">
    <name type="scientific">Prauserella cavernicola</name>
    <dbReference type="NCBI Taxonomy" id="2800127"/>
    <lineage>
        <taxon>Bacteria</taxon>
        <taxon>Bacillati</taxon>
        <taxon>Actinomycetota</taxon>
        <taxon>Actinomycetes</taxon>
        <taxon>Pseudonocardiales</taxon>
        <taxon>Pseudonocardiaceae</taxon>
        <taxon>Prauserella</taxon>
    </lineage>
</organism>
<dbReference type="AlphaFoldDB" id="A0A934QU07"/>
<sequence>MTQRIIVLGAGYAGLTAANRLARRLRGVEMTLVNDRPTFVERVRLHQVAAGQRPKEHLLADRVRDGIGLSIGRVTAIDPDRHEVRLGDDVLGYDTLVYALGSTASVPERARAALTVAGAEDSTEAGKRIADLAAERGTLAVVGGGLTGIEAAAEFAETHPGLRVRLVTHGEPGPGLSANGQRHVRRVFDRLGVEVVTDAAVEEVREDAVVLRDGREISAGLTVWSTGFGVPEAARRAGLEVDERGRVRVDSTLRSRSHPDVYAIGDAAAATRANGVELRMACATGLPSACCAADAIAARLTGREPRPLRFRYVNQCVSLGRRDALIQYVDADDRPHRTIITGRAAARYKEAIVRGALAMTAKPGPYSAARRRAAE</sequence>
<accession>A0A934QU07</accession>
<protein>
    <submittedName>
        <fullName evidence="7">FAD-dependent oxidoreductase</fullName>
    </submittedName>
</protein>
<evidence type="ECO:0000313" key="7">
    <source>
        <dbReference type="EMBL" id="MBK1786288.1"/>
    </source>
</evidence>
<dbReference type="GO" id="GO:0003955">
    <property type="term" value="F:NAD(P)H dehydrogenase (quinone) activity"/>
    <property type="evidence" value="ECO:0007669"/>
    <property type="project" value="TreeGrafter"/>
</dbReference>
<dbReference type="Pfam" id="PF07992">
    <property type="entry name" value="Pyr_redox_2"/>
    <property type="match status" value="1"/>
</dbReference>
<evidence type="ECO:0000259" key="6">
    <source>
        <dbReference type="Pfam" id="PF07992"/>
    </source>
</evidence>
<dbReference type="InterPro" id="IPR023753">
    <property type="entry name" value="FAD/NAD-binding_dom"/>
</dbReference>
<comment type="similarity">
    <text evidence="2">Belongs to the NADH dehydrogenase family.</text>
</comment>
<dbReference type="PANTHER" id="PTHR42913">
    <property type="entry name" value="APOPTOSIS-INDUCING FACTOR 1"/>
    <property type="match status" value="1"/>
</dbReference>
<dbReference type="PANTHER" id="PTHR42913:SF3">
    <property type="entry name" value="64 KDA MITOCHONDRIAL NADH DEHYDROGENASE (EUROFUNG)"/>
    <property type="match status" value="1"/>
</dbReference>
<dbReference type="EMBL" id="JAENJH010000004">
    <property type="protein sequence ID" value="MBK1786288.1"/>
    <property type="molecule type" value="Genomic_DNA"/>
</dbReference>
<evidence type="ECO:0000256" key="5">
    <source>
        <dbReference type="ARBA" id="ARBA00023002"/>
    </source>
</evidence>
<evidence type="ECO:0000313" key="8">
    <source>
        <dbReference type="Proteomes" id="UP000635245"/>
    </source>
</evidence>
<dbReference type="Gene3D" id="3.50.50.100">
    <property type="match status" value="1"/>
</dbReference>
<keyword evidence="3" id="KW-0285">Flavoprotein</keyword>
<name>A0A934QU07_9PSEU</name>
<reference evidence="7" key="1">
    <citation type="submission" date="2020-12" db="EMBL/GenBank/DDBJ databases">
        <title>Prauserella sp. ASG 168, a novel actinomycete isolated from cave rock.</title>
        <authorList>
            <person name="Suriyachadkun C."/>
        </authorList>
    </citation>
    <scope>NUCLEOTIDE SEQUENCE</scope>
    <source>
        <strain evidence="7">ASG 168</strain>
    </source>
</reference>
<evidence type="ECO:0000256" key="1">
    <source>
        <dbReference type="ARBA" id="ARBA00001974"/>
    </source>
</evidence>
<dbReference type="Proteomes" id="UP000635245">
    <property type="component" value="Unassembled WGS sequence"/>
</dbReference>
<evidence type="ECO:0000256" key="4">
    <source>
        <dbReference type="ARBA" id="ARBA00022827"/>
    </source>
</evidence>
<dbReference type="PRINTS" id="PR00469">
    <property type="entry name" value="PNDRDTASEII"/>
</dbReference>
<evidence type="ECO:0000256" key="2">
    <source>
        <dbReference type="ARBA" id="ARBA00005272"/>
    </source>
</evidence>
<comment type="caution">
    <text evidence="7">The sequence shown here is derived from an EMBL/GenBank/DDBJ whole genome shotgun (WGS) entry which is preliminary data.</text>
</comment>
<feature type="domain" description="FAD/NAD(P)-binding" evidence="6">
    <location>
        <begin position="4"/>
        <end position="273"/>
    </location>
</feature>
<dbReference type="InterPro" id="IPR051169">
    <property type="entry name" value="NADH-Q_oxidoreductase"/>
</dbReference>
<dbReference type="GO" id="GO:0019646">
    <property type="term" value="P:aerobic electron transport chain"/>
    <property type="evidence" value="ECO:0007669"/>
    <property type="project" value="TreeGrafter"/>
</dbReference>
<keyword evidence="8" id="KW-1185">Reference proteome</keyword>
<dbReference type="InterPro" id="IPR036188">
    <property type="entry name" value="FAD/NAD-bd_sf"/>
</dbReference>
<dbReference type="SUPFAM" id="SSF51905">
    <property type="entry name" value="FAD/NAD(P)-binding domain"/>
    <property type="match status" value="1"/>
</dbReference>
<gene>
    <name evidence="7" type="ORF">JHE00_18310</name>
</gene>
<dbReference type="RefSeq" id="WP_200319597.1">
    <property type="nucleotide sequence ID" value="NZ_JAENJH010000004.1"/>
</dbReference>
<proteinExistence type="inferred from homology"/>
<evidence type="ECO:0000256" key="3">
    <source>
        <dbReference type="ARBA" id="ARBA00022630"/>
    </source>
</evidence>
<keyword evidence="5" id="KW-0560">Oxidoreductase</keyword>